<accession>A0ABQ2M427</accession>
<organism evidence="1 2">
    <name type="scientific">Streptomyces lasiicapitis</name>
    <dbReference type="NCBI Taxonomy" id="1923961"/>
    <lineage>
        <taxon>Bacteria</taxon>
        <taxon>Bacillati</taxon>
        <taxon>Actinomycetota</taxon>
        <taxon>Actinomycetes</taxon>
        <taxon>Kitasatosporales</taxon>
        <taxon>Streptomycetaceae</taxon>
        <taxon>Streptomyces</taxon>
    </lineage>
</organism>
<dbReference type="EMBL" id="BMNG01000008">
    <property type="protein sequence ID" value="GGO46643.1"/>
    <property type="molecule type" value="Genomic_DNA"/>
</dbReference>
<proteinExistence type="predicted"/>
<protein>
    <submittedName>
        <fullName evidence="1">Uncharacterized protein</fullName>
    </submittedName>
</protein>
<name>A0ABQ2M427_9ACTN</name>
<evidence type="ECO:0000313" key="2">
    <source>
        <dbReference type="Proteomes" id="UP000656881"/>
    </source>
</evidence>
<reference evidence="2" key="1">
    <citation type="journal article" date="2019" name="Int. J. Syst. Evol. Microbiol.">
        <title>The Global Catalogue of Microorganisms (GCM) 10K type strain sequencing project: providing services to taxonomists for standard genome sequencing and annotation.</title>
        <authorList>
            <consortium name="The Broad Institute Genomics Platform"/>
            <consortium name="The Broad Institute Genome Sequencing Center for Infectious Disease"/>
            <person name="Wu L."/>
            <person name="Ma J."/>
        </authorList>
    </citation>
    <scope>NUCLEOTIDE SEQUENCE [LARGE SCALE GENOMIC DNA]</scope>
    <source>
        <strain evidence="2">CGMCC 4.7349</strain>
    </source>
</reference>
<keyword evidence="2" id="KW-1185">Reference proteome</keyword>
<gene>
    <name evidence="1" type="ORF">GCM10012286_37990</name>
</gene>
<evidence type="ECO:0000313" key="1">
    <source>
        <dbReference type="EMBL" id="GGO46643.1"/>
    </source>
</evidence>
<dbReference type="Proteomes" id="UP000656881">
    <property type="component" value="Unassembled WGS sequence"/>
</dbReference>
<comment type="caution">
    <text evidence="1">The sequence shown here is derived from an EMBL/GenBank/DDBJ whole genome shotgun (WGS) entry which is preliminary data.</text>
</comment>
<sequence length="74" mass="7678">MDGVVTGAAAPHARGRREVAGAALVEPPERIRPRPIADYPAAVVGNAVECEMVRPPDIFKAAGTRSNETGAQGK</sequence>